<dbReference type="RefSeq" id="WP_185653428.1">
    <property type="nucleotide sequence ID" value="NZ_CP055263.1"/>
</dbReference>
<sequence length="417" mass="48129">MRYFILIFVILFTTLFPKQFEAEEMIKVKLVNYIGDTDKLNIVLEGGYQTLDPTLSLKEGVDYHVTVKNDSLYLQGEGKEQKINGPLVIIPETYDHDHAIYVNNRPYLGAMEFRIEENVIRPINQLPIEDYLKGVVPFEVFPSWHQEALKAQSLAARTYAYSHTKDEMDDTIHFQVYGGYNWNENTTKAVEETNSEVITFDNHLIDAFYSASNGGVTENNTHVWGGKTMSYFPIKKDPFDPTHPWEFTIHRTQISMNDINWDNSNWWDDVKEKDEEITLSMKKWLQNNGYPGDIKIVSIPRLELSEQQLNSKRTDKGSITVEFLHRLIDGTVLFEQFTLDDVKLNQIRPMIGGNQFKSYLISSLECNEDTYTMKGKGYGHGVGMSQWGANFMGESGKTYKEIIQFYYPGTLITTFTK</sequence>
<protein>
    <submittedName>
        <fullName evidence="2">SpoIID/LytB domain-containing protein</fullName>
    </submittedName>
</protein>
<dbReference type="InterPro" id="IPR051922">
    <property type="entry name" value="Bact_Sporulation_Assoc"/>
</dbReference>
<evidence type="ECO:0000259" key="1">
    <source>
        <dbReference type="Pfam" id="PF08486"/>
    </source>
</evidence>
<dbReference type="PANTHER" id="PTHR30032">
    <property type="entry name" value="N-ACETYLMURAMOYL-L-ALANINE AMIDASE-RELATED"/>
    <property type="match status" value="1"/>
</dbReference>
<proteinExistence type="predicted"/>
<dbReference type="InterPro" id="IPR013693">
    <property type="entry name" value="SpoIID/LytB_N"/>
</dbReference>
<gene>
    <name evidence="2" type="ORF">HUW50_24230</name>
</gene>
<dbReference type="EMBL" id="CP055263">
    <property type="protein sequence ID" value="QNF30300.1"/>
    <property type="molecule type" value="Genomic_DNA"/>
</dbReference>
<keyword evidence="3" id="KW-1185">Reference proteome</keyword>
<dbReference type="NCBIfam" id="TIGR02669">
    <property type="entry name" value="SpoIID_LytB"/>
    <property type="match status" value="1"/>
</dbReference>
<feature type="domain" description="Sporulation stage II protein D amidase enhancer LytB N-terminal" evidence="1">
    <location>
        <begin position="118"/>
        <end position="200"/>
    </location>
</feature>
<dbReference type="Pfam" id="PF08486">
    <property type="entry name" value="SpoIID"/>
    <property type="match status" value="1"/>
</dbReference>
<dbReference type="InterPro" id="IPR013486">
    <property type="entry name" value="SpoIID/LytB"/>
</dbReference>
<dbReference type="Proteomes" id="UP000515490">
    <property type="component" value="Chromosome"/>
</dbReference>
<evidence type="ECO:0000313" key="3">
    <source>
        <dbReference type="Proteomes" id="UP000515490"/>
    </source>
</evidence>
<accession>A0ABX6S851</accession>
<reference evidence="2 3" key="1">
    <citation type="submission" date="2020-06" db="EMBL/GenBank/DDBJ databases">
        <title>Metabacillus dokdonensis sp. nov., isolated from the rhizosphere of Elymus tsukushiensis, a plant native to the Dokdo Islands, Republic of Korea.</title>
        <authorList>
            <person name="Lee S.Y."/>
            <person name="Hwang Y.J."/>
            <person name="Son J.S."/>
            <person name="Ghim S.Y."/>
        </authorList>
    </citation>
    <scope>NUCLEOTIDE SEQUENCE [LARGE SCALE GENOMIC DNA]</scope>
    <source>
        <strain evidence="2 3">KUDC1714</strain>
    </source>
</reference>
<name>A0ABX6S851_9BACI</name>
<evidence type="ECO:0000313" key="2">
    <source>
        <dbReference type="EMBL" id="QNF30300.1"/>
    </source>
</evidence>
<organism evidence="2 3">
    <name type="scientific">Metabacillus elymi</name>
    <dbReference type="NCBI Taxonomy" id="2745198"/>
    <lineage>
        <taxon>Bacteria</taxon>
        <taxon>Bacillati</taxon>
        <taxon>Bacillota</taxon>
        <taxon>Bacilli</taxon>
        <taxon>Bacillales</taxon>
        <taxon>Bacillaceae</taxon>
        <taxon>Metabacillus</taxon>
    </lineage>
</organism>
<dbReference type="PANTHER" id="PTHR30032:SF4">
    <property type="entry name" value="AMIDASE ENHANCER"/>
    <property type="match status" value="1"/>
</dbReference>